<comment type="caution">
    <text evidence="1">The sequence shown here is derived from an EMBL/GenBank/DDBJ whole genome shotgun (WGS) entry which is preliminary data.</text>
</comment>
<feature type="non-terminal residue" evidence="1">
    <location>
        <position position="1"/>
    </location>
</feature>
<evidence type="ECO:0000313" key="1">
    <source>
        <dbReference type="EMBL" id="KAG0299528.1"/>
    </source>
</evidence>
<sequence length="113" mass="12740">YQANPAQHVDMEAEQIATIEDYLRVKRGRRKGKLEKNPVQKSLSQLNKEDLVMRLAPLLAPKLQPLMNLPLAQLPAIDAVAEVLRKYNKSVLYALARKPENALPLTTEVIAEE</sequence>
<name>A0A9P6QT32_9FUNG</name>
<evidence type="ECO:0000313" key="2">
    <source>
        <dbReference type="Proteomes" id="UP000738325"/>
    </source>
</evidence>
<proteinExistence type="predicted"/>
<protein>
    <submittedName>
        <fullName evidence="1">Uncharacterized protein</fullName>
    </submittedName>
</protein>
<gene>
    <name evidence="1" type="ORF">BGZ99_004112</name>
</gene>
<dbReference type="EMBL" id="JAAAIP010002554">
    <property type="protein sequence ID" value="KAG0299528.1"/>
    <property type="molecule type" value="Genomic_DNA"/>
</dbReference>
<dbReference type="AlphaFoldDB" id="A0A9P6QT32"/>
<accession>A0A9P6QT32</accession>
<keyword evidence="2" id="KW-1185">Reference proteome</keyword>
<reference evidence="1" key="1">
    <citation type="journal article" date="2020" name="Fungal Divers.">
        <title>Resolving the Mortierellaceae phylogeny through synthesis of multi-gene phylogenetics and phylogenomics.</title>
        <authorList>
            <person name="Vandepol N."/>
            <person name="Liber J."/>
            <person name="Desiro A."/>
            <person name="Na H."/>
            <person name="Kennedy M."/>
            <person name="Barry K."/>
            <person name="Grigoriev I.V."/>
            <person name="Miller A.N."/>
            <person name="O'Donnell K."/>
            <person name="Stajich J.E."/>
            <person name="Bonito G."/>
        </authorList>
    </citation>
    <scope>NUCLEOTIDE SEQUENCE</scope>
    <source>
        <strain evidence="1">REB-010B</strain>
    </source>
</reference>
<dbReference type="Proteomes" id="UP000738325">
    <property type="component" value="Unassembled WGS sequence"/>
</dbReference>
<organism evidence="1 2">
    <name type="scientific">Dissophora globulifera</name>
    <dbReference type="NCBI Taxonomy" id="979702"/>
    <lineage>
        <taxon>Eukaryota</taxon>
        <taxon>Fungi</taxon>
        <taxon>Fungi incertae sedis</taxon>
        <taxon>Mucoromycota</taxon>
        <taxon>Mortierellomycotina</taxon>
        <taxon>Mortierellomycetes</taxon>
        <taxon>Mortierellales</taxon>
        <taxon>Mortierellaceae</taxon>
        <taxon>Dissophora</taxon>
    </lineage>
</organism>